<dbReference type="EMBL" id="UPSH01000001">
    <property type="protein sequence ID" value="VBB18186.1"/>
    <property type="molecule type" value="Genomic_DNA"/>
</dbReference>
<gene>
    <name evidence="1" type="ORF">YASMINEVIRUS_649</name>
</gene>
<organism evidence="1 2">
    <name type="scientific">Yasminevirus sp. GU-2018</name>
    <dbReference type="NCBI Taxonomy" id="2420051"/>
    <lineage>
        <taxon>Viruses</taxon>
        <taxon>Varidnaviria</taxon>
        <taxon>Bamfordvirae</taxon>
        <taxon>Nucleocytoviricota</taxon>
        <taxon>Megaviricetes</taxon>
        <taxon>Imitervirales</taxon>
        <taxon>Mimiviridae</taxon>
        <taxon>Klosneuvirinae</taxon>
        <taxon>Yasminevirus</taxon>
        <taxon>Yasminevirus saudimassiliense</taxon>
    </lineage>
</organism>
<evidence type="ECO:0000313" key="2">
    <source>
        <dbReference type="Proteomes" id="UP000594342"/>
    </source>
</evidence>
<keyword evidence="2" id="KW-1185">Reference proteome</keyword>
<evidence type="ECO:0000313" key="1">
    <source>
        <dbReference type="EMBL" id="VBB18186.1"/>
    </source>
</evidence>
<accession>A0A5K0UAR5</accession>
<sequence length="225" mass="25080">MIFDNLKSSIFYHNIIESFMQNIGDNTLISSECEVKPVSEEECVSEKQGRISKLLGTKTDILKGIVEGMVFIVEPHNEADNLVINGNTTMLLNKGVNYVNSGAQTGFSLTMNISELDGNNTWRGSYRVYNPSGLSQFFGNDCHDFVDALKTATIVLEKRDDSTDCLTTSGFTINCTDVDWRGSDQMFIDLIINNKYDYRSFSCQKYTAHGHVIDDTANSQTKCGS</sequence>
<protein>
    <submittedName>
        <fullName evidence="1">Uncharacterized protein</fullName>
    </submittedName>
</protein>
<comment type="caution">
    <text evidence="1">The sequence shown here is derived from an EMBL/GenBank/DDBJ whole genome shotgun (WGS) entry which is preliminary data.</text>
</comment>
<name>A0A5K0UAR5_9VIRU</name>
<reference evidence="1 2" key="1">
    <citation type="submission" date="2018-10" db="EMBL/GenBank/DDBJ databases">
        <authorList>
            <consortium name="IHU Genomes"/>
        </authorList>
    </citation>
    <scope>NUCLEOTIDE SEQUENCE [LARGE SCALE GENOMIC DNA]</scope>
    <source>
        <strain evidence="1 2">A1</strain>
    </source>
</reference>
<proteinExistence type="predicted"/>
<dbReference type="Proteomes" id="UP000594342">
    <property type="component" value="Unassembled WGS sequence"/>
</dbReference>